<evidence type="ECO:0000256" key="3">
    <source>
        <dbReference type="ARBA" id="ARBA00023136"/>
    </source>
</evidence>
<evidence type="ECO:0000313" key="9">
    <source>
        <dbReference type="EMBL" id="QIM54419.1"/>
    </source>
</evidence>
<reference evidence="9 10" key="1">
    <citation type="submission" date="2020-03" db="EMBL/GenBank/DDBJ databases">
        <title>Hydrogenophaga sp. nov. isolated from cyanobacterial mat.</title>
        <authorList>
            <person name="Thorat V."/>
            <person name="Kirdat K."/>
            <person name="Tiwarekar B."/>
            <person name="Costa E.D."/>
            <person name="Yadav A."/>
        </authorList>
    </citation>
    <scope>NUCLEOTIDE SEQUENCE [LARGE SCALE GENOMIC DNA]</scope>
    <source>
        <strain evidence="9 10">BA0156</strain>
    </source>
</reference>
<feature type="signal peptide" evidence="8">
    <location>
        <begin position="1"/>
        <end position="28"/>
    </location>
</feature>
<dbReference type="RefSeq" id="WP_166230368.1">
    <property type="nucleotide sequence ID" value="NZ_CP049989.1"/>
</dbReference>
<gene>
    <name evidence="9" type="ORF">G9Q37_20750</name>
</gene>
<evidence type="ECO:0000256" key="7">
    <source>
        <dbReference type="SAM" id="MobiDB-lite"/>
    </source>
</evidence>
<feature type="compositionally biased region" description="Polar residues" evidence="7">
    <location>
        <begin position="41"/>
        <end position="50"/>
    </location>
</feature>
<sequence>MFRWLRILGFRSGPARVMALALALSCLAACGQRGPLYLPSPTSAAKTKASTDVPAPARTPDASTR</sequence>
<evidence type="ECO:0000256" key="1">
    <source>
        <dbReference type="ARBA" id="ARBA00004459"/>
    </source>
</evidence>
<dbReference type="NCBIfam" id="NF047847">
    <property type="entry name" value="SS_mature_LptM"/>
    <property type="match status" value="1"/>
</dbReference>
<dbReference type="Pfam" id="PF13627">
    <property type="entry name" value="LptM_cons"/>
    <property type="match status" value="1"/>
</dbReference>
<feature type="chain" id="PRO_5026220749" description="Lipoprotein" evidence="8">
    <location>
        <begin position="29"/>
        <end position="65"/>
    </location>
</feature>
<keyword evidence="10" id="KW-1185">Reference proteome</keyword>
<keyword evidence="3" id="KW-0472">Membrane</keyword>
<evidence type="ECO:0008006" key="11">
    <source>
        <dbReference type="Google" id="ProtNLM"/>
    </source>
</evidence>
<keyword evidence="5" id="KW-0998">Cell outer membrane</keyword>
<dbReference type="KEGG" id="hcz:G9Q37_20750"/>
<keyword evidence="4" id="KW-0564">Palmitate</keyword>
<accession>A0A6G8IMT2</accession>
<protein>
    <recommendedName>
        <fullName evidence="11">Lipoprotein</fullName>
    </recommendedName>
</protein>
<evidence type="ECO:0000256" key="5">
    <source>
        <dbReference type="ARBA" id="ARBA00023237"/>
    </source>
</evidence>
<evidence type="ECO:0000256" key="6">
    <source>
        <dbReference type="ARBA" id="ARBA00023288"/>
    </source>
</evidence>
<evidence type="ECO:0000256" key="2">
    <source>
        <dbReference type="ARBA" id="ARBA00022729"/>
    </source>
</evidence>
<evidence type="ECO:0000313" key="10">
    <source>
        <dbReference type="Proteomes" id="UP000503162"/>
    </source>
</evidence>
<organism evidence="9 10">
    <name type="scientific">Hydrogenophaga crocea</name>
    <dbReference type="NCBI Taxonomy" id="2716225"/>
    <lineage>
        <taxon>Bacteria</taxon>
        <taxon>Pseudomonadati</taxon>
        <taxon>Pseudomonadota</taxon>
        <taxon>Betaproteobacteria</taxon>
        <taxon>Burkholderiales</taxon>
        <taxon>Comamonadaceae</taxon>
        <taxon>Hydrogenophaga</taxon>
    </lineage>
</organism>
<evidence type="ECO:0000256" key="8">
    <source>
        <dbReference type="SAM" id="SignalP"/>
    </source>
</evidence>
<dbReference type="EMBL" id="CP049989">
    <property type="protein sequence ID" value="QIM54419.1"/>
    <property type="molecule type" value="Genomic_DNA"/>
</dbReference>
<dbReference type="Proteomes" id="UP000503162">
    <property type="component" value="Chromosome"/>
</dbReference>
<dbReference type="AlphaFoldDB" id="A0A6G8IMT2"/>
<dbReference type="GO" id="GO:0009279">
    <property type="term" value="C:cell outer membrane"/>
    <property type="evidence" value="ECO:0007669"/>
    <property type="project" value="UniProtKB-SubCell"/>
</dbReference>
<feature type="region of interest" description="Disordered" evidence="7">
    <location>
        <begin position="41"/>
        <end position="65"/>
    </location>
</feature>
<dbReference type="InterPro" id="IPR032831">
    <property type="entry name" value="LptM_cons"/>
</dbReference>
<keyword evidence="2 8" id="KW-0732">Signal</keyword>
<proteinExistence type="predicted"/>
<keyword evidence="6" id="KW-0449">Lipoprotein</keyword>
<name>A0A6G8IMT2_9BURK</name>
<evidence type="ECO:0000256" key="4">
    <source>
        <dbReference type="ARBA" id="ARBA00023139"/>
    </source>
</evidence>
<comment type="subcellular location">
    <subcellularLocation>
        <location evidence="1">Cell outer membrane</location>
        <topology evidence="1">Lipid-anchor</topology>
    </subcellularLocation>
</comment>